<dbReference type="RefSeq" id="WP_014790566.1">
    <property type="nucleotide sequence ID" value="NC_018016.1"/>
</dbReference>
<keyword evidence="2" id="KW-1185">Reference proteome</keyword>
<dbReference type="HOGENOM" id="CLU_1509145_0_0_10"/>
<dbReference type="EMBL" id="CP003283">
    <property type="protein sequence ID" value="AFL96965.1"/>
    <property type="molecule type" value="Genomic_DNA"/>
</dbReference>
<dbReference type="GeneID" id="71569062"/>
<protein>
    <recommendedName>
        <fullName evidence="3">Lipoprotein</fullName>
    </recommendedName>
</protein>
<dbReference type="PROSITE" id="PS51257">
    <property type="entry name" value="PROKAR_LIPOPROTEIN"/>
    <property type="match status" value="1"/>
</dbReference>
<organism evidence="1 2">
    <name type="scientific">Ornithobacterium rhinotracheale (strain ATCC 51463 / DSM 15997 / CCUG 23171 / CIP 104009 / LMG 9086)</name>
    <dbReference type="NCBI Taxonomy" id="867902"/>
    <lineage>
        <taxon>Bacteria</taxon>
        <taxon>Pseudomonadati</taxon>
        <taxon>Bacteroidota</taxon>
        <taxon>Flavobacteriia</taxon>
        <taxon>Flavobacteriales</taxon>
        <taxon>Weeksellaceae</taxon>
        <taxon>Ornithobacterium</taxon>
    </lineage>
</organism>
<reference evidence="1 2" key="1">
    <citation type="submission" date="2012-06" db="EMBL/GenBank/DDBJ databases">
        <title>The complete genome of Ornithobacterium rhinotracheale DSM 15997.</title>
        <authorList>
            <consortium name="US DOE Joint Genome Institute (JGI-PGF)"/>
            <person name="Lucas S."/>
            <person name="Copeland A."/>
            <person name="Lapidus A."/>
            <person name="Goodwin L."/>
            <person name="Pitluck S."/>
            <person name="Peters L."/>
            <person name="Mikhailova N."/>
            <person name="Teshima H."/>
            <person name="Kyrpides N."/>
            <person name="Mavromatis K."/>
            <person name="Pagani I."/>
            <person name="Ivanova N."/>
            <person name="Ovchinnikova G."/>
            <person name="Zeytun A."/>
            <person name="Detter J.C."/>
            <person name="Han C."/>
            <person name="Land M."/>
            <person name="Hauser L."/>
            <person name="Markowitz V."/>
            <person name="Cheng J.-F."/>
            <person name="Hugenholtz P."/>
            <person name="Woyke T."/>
            <person name="Wu D."/>
            <person name="Lang E."/>
            <person name="Kopitz M."/>
            <person name="Brambilla E."/>
            <person name="Klenk H.-P."/>
            <person name="Eisen J.A."/>
        </authorList>
    </citation>
    <scope>NUCLEOTIDE SEQUENCE [LARGE SCALE GENOMIC DNA]</scope>
    <source>
        <strain evidence="2">ATCC 51463 / DSM 15997 / CCUG 23171 / LMG 9086</strain>
    </source>
</reference>
<dbReference type="KEGG" id="orh:Ornrh_0767"/>
<dbReference type="GeneID" id="97257479"/>
<evidence type="ECO:0000313" key="1">
    <source>
        <dbReference type="EMBL" id="AFL96965.1"/>
    </source>
</evidence>
<dbReference type="STRING" id="867902.Ornrh_0767"/>
<dbReference type="AlphaFoldDB" id="I3ZZ31"/>
<gene>
    <name evidence="1" type="ordered locus">Ornrh_0767</name>
</gene>
<proteinExistence type="predicted"/>
<evidence type="ECO:0000313" key="2">
    <source>
        <dbReference type="Proteomes" id="UP000006051"/>
    </source>
</evidence>
<accession>I3ZZ31</accession>
<sequence length="178" mass="21623">MIKKIIVLAILFSFSSCWYIGISKNEFKQYRYSKKNPFLFQLKMREGEEKKIENIIDLNSIYVNNYTVQGRNYKQYLKFYKNGRMAIYNENELPEEGFDPRKSYMGVYEMKNDELYYEYFIYWVQGGHVRFRIEVLLDKNSDKGSIQTKQIRPKREQMEVITYQKFPDSSQIKILPDW</sequence>
<evidence type="ECO:0008006" key="3">
    <source>
        <dbReference type="Google" id="ProtNLM"/>
    </source>
</evidence>
<dbReference type="Proteomes" id="UP000006051">
    <property type="component" value="Chromosome"/>
</dbReference>
<name>I3ZZ31_ORNRL</name>